<evidence type="ECO:0000313" key="2">
    <source>
        <dbReference type="Proteomes" id="UP000437131"/>
    </source>
</evidence>
<dbReference type="EMBL" id="WMIA01000005">
    <property type="protein sequence ID" value="MTF38468.1"/>
    <property type="molecule type" value="Genomic_DNA"/>
</dbReference>
<name>A0A844GUH0_9CHRO</name>
<protein>
    <recommendedName>
        <fullName evidence="3">Activator of Hsp90 ATPase 1 family protein</fullName>
    </recommendedName>
</protein>
<comment type="caution">
    <text evidence="1">The sequence shown here is derived from an EMBL/GenBank/DDBJ whole genome shotgun (WGS) entry which is preliminary data.</text>
</comment>
<organism evidence="1 2">
    <name type="scientific">Cyanobacterium aponinum 0216</name>
    <dbReference type="NCBI Taxonomy" id="2676140"/>
    <lineage>
        <taxon>Bacteria</taxon>
        <taxon>Bacillati</taxon>
        <taxon>Cyanobacteriota</taxon>
        <taxon>Cyanophyceae</taxon>
        <taxon>Oscillatoriophycideae</taxon>
        <taxon>Chroococcales</taxon>
        <taxon>Geminocystaceae</taxon>
        <taxon>Cyanobacterium</taxon>
    </lineage>
</organism>
<evidence type="ECO:0000313" key="1">
    <source>
        <dbReference type="EMBL" id="MTF38468.1"/>
    </source>
</evidence>
<dbReference type="Proteomes" id="UP000437131">
    <property type="component" value="Unassembled WGS sequence"/>
</dbReference>
<dbReference type="RefSeq" id="WP_155083335.1">
    <property type="nucleotide sequence ID" value="NZ_WMIA01000005.1"/>
</dbReference>
<accession>A0A844GUH0</accession>
<dbReference type="AlphaFoldDB" id="A0A844GUH0"/>
<sequence>MWGKFQQSELRIEVSADEKKLKDSLLNIEQLEKWFFPLKFQDKHPNKLESGDKFTIKLGLVEVRNEVEIINSNCIRFLLSGGIDGYQEWCWGDGWIQSRLEGVSILPLNFAQTMNLLRLRTFVGAEIGERK</sequence>
<reference evidence="1 2" key="1">
    <citation type="submission" date="2019-11" db="EMBL/GenBank/DDBJ databases">
        <title>Isolation of a new High Light Tolerant Cyanobacteria.</title>
        <authorList>
            <person name="Dobson Z."/>
            <person name="Vaughn N."/>
            <person name="Vaughn M."/>
            <person name="Fromme P."/>
            <person name="Mazor Y."/>
        </authorList>
    </citation>
    <scope>NUCLEOTIDE SEQUENCE [LARGE SCALE GENOMIC DNA]</scope>
    <source>
        <strain evidence="1 2">0216</strain>
    </source>
</reference>
<evidence type="ECO:0008006" key="3">
    <source>
        <dbReference type="Google" id="ProtNLM"/>
    </source>
</evidence>
<proteinExistence type="predicted"/>
<gene>
    <name evidence="1" type="ORF">GGC33_05970</name>
</gene>